<reference evidence="2 3" key="3">
    <citation type="journal article" date="2013" name="Rice">
        <title>Improvement of the Oryza sativa Nipponbare reference genome using next generation sequence and optical map data.</title>
        <authorList>
            <person name="Kawahara Y."/>
            <person name="de la Bastide M."/>
            <person name="Hamilton J.P."/>
            <person name="Kanamori H."/>
            <person name="McCombie W.R."/>
            <person name="Ouyang S."/>
            <person name="Schwartz D.C."/>
            <person name="Tanaka T."/>
            <person name="Wu J."/>
            <person name="Zhou S."/>
            <person name="Childs K.L."/>
            <person name="Davidson R.M."/>
            <person name="Lin H."/>
            <person name="Quesada-Ocampo L."/>
            <person name="Vaillancourt B."/>
            <person name="Sakai H."/>
            <person name="Lee S.S."/>
            <person name="Kim J."/>
            <person name="Numa H."/>
            <person name="Itoh T."/>
            <person name="Buell C.R."/>
            <person name="Matsumoto T."/>
        </authorList>
    </citation>
    <scope>NUCLEOTIDE SEQUENCE [LARGE SCALE GENOMIC DNA]</scope>
    <source>
        <strain evidence="3">cv. Nipponbare</strain>
    </source>
</reference>
<feature type="region of interest" description="Disordered" evidence="1">
    <location>
        <begin position="1"/>
        <end position="23"/>
    </location>
</feature>
<evidence type="ECO:0000256" key="1">
    <source>
        <dbReference type="SAM" id="MobiDB-lite"/>
    </source>
</evidence>
<accession>A0A0P0W1C1</accession>
<evidence type="ECO:0000313" key="2">
    <source>
        <dbReference type="EMBL" id="BAS85373.1"/>
    </source>
</evidence>
<evidence type="ECO:0000313" key="3">
    <source>
        <dbReference type="Proteomes" id="UP000059680"/>
    </source>
</evidence>
<dbReference type="AlphaFoldDB" id="A0A0P0W1C1"/>
<keyword evidence="3" id="KW-1185">Reference proteome</keyword>
<dbReference type="InParanoid" id="A0A0P0W1C1"/>
<proteinExistence type="predicted"/>
<organism evidence="2 3">
    <name type="scientific">Oryza sativa subsp. japonica</name>
    <name type="common">Rice</name>
    <dbReference type="NCBI Taxonomy" id="39947"/>
    <lineage>
        <taxon>Eukaryota</taxon>
        <taxon>Viridiplantae</taxon>
        <taxon>Streptophyta</taxon>
        <taxon>Embryophyta</taxon>
        <taxon>Tracheophyta</taxon>
        <taxon>Spermatophyta</taxon>
        <taxon>Magnoliopsida</taxon>
        <taxon>Liliopsida</taxon>
        <taxon>Poales</taxon>
        <taxon>Poaceae</taxon>
        <taxon>BOP clade</taxon>
        <taxon>Oryzoideae</taxon>
        <taxon>Oryzeae</taxon>
        <taxon>Oryzinae</taxon>
        <taxon>Oryza</taxon>
        <taxon>Oryza sativa</taxon>
    </lineage>
</organism>
<dbReference type="EMBL" id="AP014959">
    <property type="protein sequence ID" value="BAS85373.1"/>
    <property type="molecule type" value="Genomic_DNA"/>
</dbReference>
<reference evidence="2 3" key="2">
    <citation type="journal article" date="2013" name="Plant Cell Physiol.">
        <title>Rice Annotation Project Database (RAP-DB): an integrative and interactive database for rice genomics.</title>
        <authorList>
            <person name="Sakai H."/>
            <person name="Lee S.S."/>
            <person name="Tanaka T."/>
            <person name="Numa H."/>
            <person name="Kim J."/>
            <person name="Kawahara Y."/>
            <person name="Wakimoto H."/>
            <person name="Yang C.C."/>
            <person name="Iwamoto M."/>
            <person name="Abe T."/>
            <person name="Yamada Y."/>
            <person name="Muto A."/>
            <person name="Inokuchi H."/>
            <person name="Ikemura T."/>
            <person name="Matsumoto T."/>
            <person name="Sasaki T."/>
            <person name="Itoh T."/>
        </authorList>
    </citation>
    <scope>NUCLEOTIDE SEQUENCE [LARGE SCALE GENOMIC DNA]</scope>
    <source>
        <strain evidence="3">cv. Nipponbare</strain>
    </source>
</reference>
<dbReference type="PaxDb" id="39947-A0A0P0W1C1"/>
<name>A0A0P0W1C1_ORYSJ</name>
<sequence length="79" mass="8399">MAVRHRLAPAARESGNGDARPPRDCFGLRATSLPLSRAAATRDRLGTVWAYVPPRCRSPGLRERGGATRPSCATAGPTE</sequence>
<reference evidence="3" key="1">
    <citation type="journal article" date="2005" name="Nature">
        <title>The map-based sequence of the rice genome.</title>
        <authorList>
            <consortium name="International rice genome sequencing project (IRGSP)"/>
            <person name="Matsumoto T."/>
            <person name="Wu J."/>
            <person name="Kanamori H."/>
            <person name="Katayose Y."/>
            <person name="Fujisawa M."/>
            <person name="Namiki N."/>
            <person name="Mizuno H."/>
            <person name="Yamamoto K."/>
            <person name="Antonio B.A."/>
            <person name="Baba T."/>
            <person name="Sakata K."/>
            <person name="Nagamura Y."/>
            <person name="Aoki H."/>
            <person name="Arikawa K."/>
            <person name="Arita K."/>
            <person name="Bito T."/>
            <person name="Chiden Y."/>
            <person name="Fujitsuka N."/>
            <person name="Fukunaka R."/>
            <person name="Hamada M."/>
            <person name="Harada C."/>
            <person name="Hayashi A."/>
            <person name="Hijishita S."/>
            <person name="Honda M."/>
            <person name="Hosokawa S."/>
            <person name="Ichikawa Y."/>
            <person name="Idonuma A."/>
            <person name="Iijima M."/>
            <person name="Ikeda M."/>
            <person name="Ikeno M."/>
            <person name="Ito K."/>
            <person name="Ito S."/>
            <person name="Ito T."/>
            <person name="Ito Y."/>
            <person name="Ito Y."/>
            <person name="Iwabuchi A."/>
            <person name="Kamiya K."/>
            <person name="Karasawa W."/>
            <person name="Kurita K."/>
            <person name="Katagiri S."/>
            <person name="Kikuta A."/>
            <person name="Kobayashi H."/>
            <person name="Kobayashi N."/>
            <person name="Machita K."/>
            <person name="Maehara T."/>
            <person name="Masukawa M."/>
            <person name="Mizubayashi T."/>
            <person name="Mukai Y."/>
            <person name="Nagasaki H."/>
            <person name="Nagata Y."/>
            <person name="Naito S."/>
            <person name="Nakashima M."/>
            <person name="Nakama Y."/>
            <person name="Nakamichi Y."/>
            <person name="Nakamura M."/>
            <person name="Meguro A."/>
            <person name="Negishi M."/>
            <person name="Ohta I."/>
            <person name="Ohta T."/>
            <person name="Okamoto M."/>
            <person name="Ono N."/>
            <person name="Saji S."/>
            <person name="Sakaguchi M."/>
            <person name="Sakai K."/>
            <person name="Shibata M."/>
            <person name="Shimokawa T."/>
            <person name="Song J."/>
            <person name="Takazaki Y."/>
            <person name="Terasawa K."/>
            <person name="Tsugane M."/>
            <person name="Tsuji K."/>
            <person name="Ueda S."/>
            <person name="Waki K."/>
            <person name="Yamagata H."/>
            <person name="Yamamoto M."/>
            <person name="Yamamoto S."/>
            <person name="Yamane H."/>
            <person name="Yoshiki S."/>
            <person name="Yoshihara R."/>
            <person name="Yukawa K."/>
            <person name="Zhong H."/>
            <person name="Yano M."/>
            <person name="Yuan Q."/>
            <person name="Ouyang S."/>
            <person name="Liu J."/>
            <person name="Jones K.M."/>
            <person name="Gansberger K."/>
            <person name="Moffat K."/>
            <person name="Hill J."/>
            <person name="Bera J."/>
            <person name="Fadrosh D."/>
            <person name="Jin S."/>
            <person name="Johri S."/>
            <person name="Kim M."/>
            <person name="Overton L."/>
            <person name="Reardon M."/>
            <person name="Tsitrin T."/>
            <person name="Vuong H."/>
            <person name="Weaver B."/>
            <person name="Ciecko A."/>
            <person name="Tallon L."/>
            <person name="Jackson J."/>
            <person name="Pai G."/>
            <person name="Aken S.V."/>
            <person name="Utterback T."/>
            <person name="Reidmuller S."/>
            <person name="Feldblyum T."/>
            <person name="Hsiao J."/>
            <person name="Zismann V."/>
            <person name="Iobst S."/>
            <person name="de Vazeille A.R."/>
            <person name="Buell C.R."/>
            <person name="Ying K."/>
            <person name="Li Y."/>
            <person name="Lu T."/>
            <person name="Huang Y."/>
            <person name="Zhao Q."/>
            <person name="Feng Q."/>
            <person name="Zhang L."/>
            <person name="Zhu J."/>
            <person name="Weng Q."/>
            <person name="Mu J."/>
            <person name="Lu Y."/>
            <person name="Fan D."/>
            <person name="Liu Y."/>
            <person name="Guan J."/>
            <person name="Zhang Y."/>
            <person name="Yu S."/>
            <person name="Liu X."/>
            <person name="Zhang Y."/>
            <person name="Hong G."/>
            <person name="Han B."/>
            <person name="Choisne N."/>
            <person name="Demange N."/>
            <person name="Orjeda G."/>
            <person name="Samain S."/>
            <person name="Cattolico L."/>
            <person name="Pelletier E."/>
            <person name="Couloux A."/>
            <person name="Segurens B."/>
            <person name="Wincker P."/>
            <person name="D'Hont A."/>
            <person name="Scarpelli C."/>
            <person name="Weissenbach J."/>
            <person name="Salanoubat M."/>
            <person name="Quetier F."/>
            <person name="Yu Y."/>
            <person name="Kim H.R."/>
            <person name="Rambo T."/>
            <person name="Currie J."/>
            <person name="Collura K."/>
            <person name="Luo M."/>
            <person name="Yang T."/>
            <person name="Ammiraju J.S.S."/>
            <person name="Engler F."/>
            <person name="Soderlund C."/>
            <person name="Wing R.A."/>
            <person name="Palmer L.E."/>
            <person name="de la Bastide M."/>
            <person name="Spiegel L."/>
            <person name="Nascimento L."/>
            <person name="Zutavern T."/>
            <person name="O'Shaughnessy A."/>
            <person name="Dike S."/>
            <person name="Dedhia N."/>
            <person name="Preston R."/>
            <person name="Balija V."/>
            <person name="McCombie W.R."/>
            <person name="Chow T."/>
            <person name="Chen H."/>
            <person name="Chung M."/>
            <person name="Chen C."/>
            <person name="Shaw J."/>
            <person name="Wu H."/>
            <person name="Hsiao K."/>
            <person name="Chao Y."/>
            <person name="Chu M."/>
            <person name="Cheng C."/>
            <person name="Hour A."/>
            <person name="Lee P."/>
            <person name="Lin S."/>
            <person name="Lin Y."/>
            <person name="Liou J."/>
            <person name="Liu S."/>
            <person name="Hsing Y."/>
            <person name="Raghuvanshi S."/>
            <person name="Mohanty A."/>
            <person name="Bharti A.K."/>
            <person name="Gaur A."/>
            <person name="Gupta V."/>
            <person name="Kumar D."/>
            <person name="Ravi V."/>
            <person name="Vij S."/>
            <person name="Kapur A."/>
            <person name="Khurana P."/>
            <person name="Khurana P."/>
            <person name="Khurana J.P."/>
            <person name="Tyagi A.K."/>
            <person name="Gaikwad K."/>
            <person name="Singh A."/>
            <person name="Dalal V."/>
            <person name="Srivastava S."/>
            <person name="Dixit A."/>
            <person name="Pal A.K."/>
            <person name="Ghazi I.A."/>
            <person name="Yadav M."/>
            <person name="Pandit A."/>
            <person name="Bhargava A."/>
            <person name="Sureshbabu K."/>
            <person name="Batra K."/>
            <person name="Sharma T.R."/>
            <person name="Mohapatra T."/>
            <person name="Singh N.K."/>
            <person name="Messing J."/>
            <person name="Nelson A.B."/>
            <person name="Fuks G."/>
            <person name="Kavchok S."/>
            <person name="Keizer G."/>
            <person name="Linton E."/>
            <person name="Llaca V."/>
            <person name="Song R."/>
            <person name="Tanyolac B."/>
            <person name="Young S."/>
            <person name="Ho-Il K."/>
            <person name="Hahn J.H."/>
            <person name="Sangsakoo G."/>
            <person name="Vanavichit A."/>
            <person name="de Mattos Luiz.A.T."/>
            <person name="Zimmer P.D."/>
            <person name="Malone G."/>
            <person name="Dellagostin O."/>
            <person name="de Oliveira A.C."/>
            <person name="Bevan M."/>
            <person name="Bancroft I."/>
            <person name="Minx P."/>
            <person name="Cordum H."/>
            <person name="Wilson R."/>
            <person name="Cheng Z."/>
            <person name="Jin W."/>
            <person name="Jiang J."/>
            <person name="Leong S.A."/>
            <person name="Iwama H."/>
            <person name="Gojobori T."/>
            <person name="Itoh T."/>
            <person name="Niimura Y."/>
            <person name="Fujii Y."/>
            <person name="Habara T."/>
            <person name="Sakai H."/>
            <person name="Sato Y."/>
            <person name="Wilson G."/>
            <person name="Kumar K."/>
            <person name="McCouch S."/>
            <person name="Juretic N."/>
            <person name="Hoen D."/>
            <person name="Wright S."/>
            <person name="Bruskiewich R."/>
            <person name="Bureau T."/>
            <person name="Miyao A."/>
            <person name="Hirochika H."/>
            <person name="Nishikawa T."/>
            <person name="Kadowaki K."/>
            <person name="Sugiura M."/>
            <person name="Burr B."/>
            <person name="Sasaki T."/>
        </authorList>
    </citation>
    <scope>NUCLEOTIDE SEQUENCE [LARGE SCALE GENOMIC DNA]</scope>
    <source>
        <strain evidence="3">cv. Nipponbare</strain>
    </source>
</reference>
<protein>
    <submittedName>
        <fullName evidence="2">Os03g0630933 protein</fullName>
    </submittedName>
</protein>
<gene>
    <name evidence="2" type="ordered locus">Os03g0630933</name>
    <name evidence="2" type="ORF">OSNPB_030630933</name>
</gene>
<feature type="region of interest" description="Disordered" evidence="1">
    <location>
        <begin position="58"/>
        <end position="79"/>
    </location>
</feature>
<dbReference type="Proteomes" id="UP000059680">
    <property type="component" value="Chromosome 3"/>
</dbReference>